<protein>
    <submittedName>
        <fullName evidence="2">Uncharacterized protein</fullName>
    </submittedName>
</protein>
<dbReference type="RefSeq" id="WP_201090677.1">
    <property type="nucleotide sequence ID" value="NZ_CP067393.1"/>
</dbReference>
<evidence type="ECO:0000313" key="2">
    <source>
        <dbReference type="EMBL" id="QQP84780.1"/>
    </source>
</evidence>
<dbReference type="Proteomes" id="UP000595278">
    <property type="component" value="Chromosome"/>
</dbReference>
<reference evidence="2 3" key="1">
    <citation type="submission" date="2021-01" db="EMBL/GenBank/DDBJ databases">
        <title>Entomomonas sp. F2A isolated from a house cricket (Acheta domesticus).</title>
        <authorList>
            <person name="Spergser J."/>
            <person name="Busse H.-J."/>
        </authorList>
    </citation>
    <scope>NUCLEOTIDE SEQUENCE [LARGE SCALE GENOMIC DNA]</scope>
    <source>
        <strain evidence="2 3">F2A</strain>
    </source>
</reference>
<dbReference type="EMBL" id="CP067393">
    <property type="protein sequence ID" value="QQP84780.1"/>
    <property type="molecule type" value="Genomic_DNA"/>
</dbReference>
<organism evidence="2 3">
    <name type="scientific">Entomomonas asaccharolytica</name>
    <dbReference type="NCBI Taxonomy" id="2785331"/>
    <lineage>
        <taxon>Bacteria</taxon>
        <taxon>Pseudomonadati</taxon>
        <taxon>Pseudomonadota</taxon>
        <taxon>Gammaproteobacteria</taxon>
        <taxon>Pseudomonadales</taxon>
        <taxon>Pseudomonadaceae</taxon>
        <taxon>Entomomonas</taxon>
    </lineage>
</organism>
<name>A0A974NDJ3_9GAMM</name>
<evidence type="ECO:0000313" key="3">
    <source>
        <dbReference type="Proteomes" id="UP000595278"/>
    </source>
</evidence>
<feature type="compositionally biased region" description="Polar residues" evidence="1">
    <location>
        <begin position="90"/>
        <end position="108"/>
    </location>
</feature>
<dbReference type="KEGG" id="eaz:JHT90_10245"/>
<gene>
    <name evidence="2" type="ORF">JHT90_10245</name>
</gene>
<keyword evidence="3" id="KW-1185">Reference proteome</keyword>
<evidence type="ECO:0000256" key="1">
    <source>
        <dbReference type="SAM" id="MobiDB-lite"/>
    </source>
</evidence>
<sequence length="108" mass="11967">MDFITAAVLSGLVYDLFRSAGSYSVTKMKELLLNKYSIAEVDAERTSKLIEELDINEDMSAKAIEKKIEASVELMRTLRATKVSNKVGDIQQNHSGNGDNVITINNKN</sequence>
<feature type="region of interest" description="Disordered" evidence="1">
    <location>
        <begin position="89"/>
        <end position="108"/>
    </location>
</feature>
<dbReference type="AlphaFoldDB" id="A0A974NDJ3"/>
<proteinExistence type="predicted"/>
<accession>A0A974NDJ3</accession>
<dbReference type="Pfam" id="PF20701">
    <property type="entry name" value="HetE-N"/>
    <property type="match status" value="1"/>
</dbReference>